<evidence type="ECO:0000256" key="1">
    <source>
        <dbReference type="ARBA" id="ARBA00023186"/>
    </source>
</evidence>
<dbReference type="InterPro" id="IPR036869">
    <property type="entry name" value="J_dom_sf"/>
</dbReference>
<feature type="domain" description="J" evidence="4">
    <location>
        <begin position="50"/>
        <end position="115"/>
    </location>
</feature>
<accession>A0A0G4GKH8</accession>
<dbReference type="PANTHER" id="PTHR44145">
    <property type="entry name" value="DNAJ HOMOLOG SUBFAMILY A MEMBER 3, MITOCHONDRIAL"/>
    <property type="match status" value="1"/>
</dbReference>
<dbReference type="PANTHER" id="PTHR44145:SF3">
    <property type="entry name" value="DNAJ HOMOLOG SUBFAMILY A MEMBER 3, MITOCHONDRIAL"/>
    <property type="match status" value="1"/>
</dbReference>
<dbReference type="VEuPathDB" id="CryptoDB:Cvel_22314"/>
<dbReference type="CDD" id="cd06257">
    <property type="entry name" value="DnaJ"/>
    <property type="match status" value="1"/>
</dbReference>
<dbReference type="SUPFAM" id="SSF46565">
    <property type="entry name" value="Chaperone J-domain"/>
    <property type="match status" value="1"/>
</dbReference>
<feature type="transmembrane region" description="Helical" evidence="3">
    <location>
        <begin position="170"/>
        <end position="193"/>
    </location>
</feature>
<reference evidence="5" key="1">
    <citation type="submission" date="2014-11" db="EMBL/GenBank/DDBJ databases">
        <authorList>
            <person name="Otto D Thomas"/>
            <person name="Naeem Raeece"/>
        </authorList>
    </citation>
    <scope>NUCLEOTIDE SEQUENCE</scope>
</reference>
<dbReference type="Pfam" id="PF00226">
    <property type="entry name" value="DnaJ"/>
    <property type="match status" value="1"/>
</dbReference>
<sequence>MRGTLGVFYCSFRLGGDWRLLSPFRLPTHFSKTFHRHFAPTATPVKKTRTYYTVLGVKQTATHEEIRKAYLKKAKELHPDRNQDDPEAQQKFQEVQEAYNIVSDHVRRGMYDRNLVFNDPVYAQKGGLTEETDWRERWRNETDEEREKRRERYRRYAKGERADIPPLAKWYGIGWVCWIVFCYAGAWILCIYLPKLCGYEDLEHFTDFDSADSQRGVPLVRAFHNPLSNRWEIIPEGFDAPTPYALVTYWRKQNPGEFVDFNSVPKQGLTVLKVPRTEASKASLLRDSESGDTIFPQQRKPNWSYQ</sequence>
<evidence type="ECO:0000259" key="4">
    <source>
        <dbReference type="PROSITE" id="PS50076"/>
    </source>
</evidence>
<keyword evidence="3" id="KW-1133">Transmembrane helix</keyword>
<gene>
    <name evidence="5" type="ORF">Cvel_22314</name>
</gene>
<organism evidence="5">
    <name type="scientific">Chromera velia CCMP2878</name>
    <dbReference type="NCBI Taxonomy" id="1169474"/>
    <lineage>
        <taxon>Eukaryota</taxon>
        <taxon>Sar</taxon>
        <taxon>Alveolata</taxon>
        <taxon>Colpodellida</taxon>
        <taxon>Chromeraceae</taxon>
        <taxon>Chromera</taxon>
    </lineage>
</organism>
<proteinExistence type="predicted"/>
<dbReference type="AlphaFoldDB" id="A0A0G4GKH8"/>
<protein>
    <recommendedName>
        <fullName evidence="4">J domain-containing protein</fullName>
    </recommendedName>
</protein>
<keyword evidence="3" id="KW-0472">Membrane</keyword>
<dbReference type="PROSITE" id="PS50076">
    <property type="entry name" value="DNAJ_2"/>
    <property type="match status" value="1"/>
</dbReference>
<dbReference type="InterPro" id="IPR001623">
    <property type="entry name" value="DnaJ_domain"/>
</dbReference>
<dbReference type="EMBL" id="CDMZ01001305">
    <property type="protein sequence ID" value="CEM30524.1"/>
    <property type="molecule type" value="Genomic_DNA"/>
</dbReference>
<feature type="compositionally biased region" description="Polar residues" evidence="2">
    <location>
        <begin position="295"/>
        <end position="306"/>
    </location>
</feature>
<name>A0A0G4GKH8_9ALVE</name>
<dbReference type="SMART" id="SM00271">
    <property type="entry name" value="DnaJ"/>
    <property type="match status" value="1"/>
</dbReference>
<dbReference type="PhylomeDB" id="A0A0G4GKH8"/>
<dbReference type="InterPro" id="IPR051938">
    <property type="entry name" value="Apopto_cytoskel_mod"/>
</dbReference>
<feature type="region of interest" description="Disordered" evidence="2">
    <location>
        <begin position="283"/>
        <end position="306"/>
    </location>
</feature>
<dbReference type="PRINTS" id="PR00625">
    <property type="entry name" value="JDOMAIN"/>
</dbReference>
<dbReference type="Gene3D" id="1.10.287.110">
    <property type="entry name" value="DnaJ domain"/>
    <property type="match status" value="1"/>
</dbReference>
<evidence type="ECO:0000313" key="5">
    <source>
        <dbReference type="EMBL" id="CEM30524.1"/>
    </source>
</evidence>
<evidence type="ECO:0000256" key="3">
    <source>
        <dbReference type="SAM" id="Phobius"/>
    </source>
</evidence>
<keyword evidence="1" id="KW-0143">Chaperone</keyword>
<evidence type="ECO:0000256" key="2">
    <source>
        <dbReference type="SAM" id="MobiDB-lite"/>
    </source>
</evidence>
<keyword evidence="3" id="KW-0812">Transmembrane</keyword>